<dbReference type="PROSITE" id="PS50928">
    <property type="entry name" value="ABC_TM1"/>
    <property type="match status" value="1"/>
</dbReference>
<dbReference type="EMBL" id="VOOS01000001">
    <property type="protein sequence ID" value="TXB66780.1"/>
    <property type="molecule type" value="Genomic_DNA"/>
</dbReference>
<comment type="subcellular location">
    <subcellularLocation>
        <location evidence="1 7">Cell membrane</location>
        <topology evidence="1 7">Multi-pass membrane protein</topology>
    </subcellularLocation>
</comment>
<keyword evidence="5 7" id="KW-1133">Transmembrane helix</keyword>
<comment type="caution">
    <text evidence="10">The sequence shown here is derived from an EMBL/GenBank/DDBJ whole genome shotgun (WGS) entry which is preliminary data.</text>
</comment>
<dbReference type="Pfam" id="PF00528">
    <property type="entry name" value="BPD_transp_1"/>
    <property type="match status" value="1"/>
</dbReference>
<dbReference type="GO" id="GO:0055085">
    <property type="term" value="P:transmembrane transport"/>
    <property type="evidence" value="ECO:0007669"/>
    <property type="project" value="InterPro"/>
</dbReference>
<evidence type="ECO:0000256" key="6">
    <source>
        <dbReference type="ARBA" id="ARBA00023136"/>
    </source>
</evidence>
<evidence type="ECO:0000256" key="3">
    <source>
        <dbReference type="ARBA" id="ARBA00022475"/>
    </source>
</evidence>
<evidence type="ECO:0000259" key="9">
    <source>
        <dbReference type="PROSITE" id="PS50928"/>
    </source>
</evidence>
<dbReference type="CDD" id="cd06261">
    <property type="entry name" value="TM_PBP2"/>
    <property type="match status" value="1"/>
</dbReference>
<evidence type="ECO:0000256" key="1">
    <source>
        <dbReference type="ARBA" id="ARBA00004651"/>
    </source>
</evidence>
<proteinExistence type="inferred from homology"/>
<feature type="transmembrane region" description="Helical" evidence="7">
    <location>
        <begin position="282"/>
        <end position="309"/>
    </location>
</feature>
<dbReference type="Gene3D" id="1.10.3720.10">
    <property type="entry name" value="MetI-like"/>
    <property type="match status" value="1"/>
</dbReference>
<feature type="transmembrane region" description="Helical" evidence="7">
    <location>
        <begin position="376"/>
        <end position="394"/>
    </location>
</feature>
<feature type="compositionally biased region" description="Polar residues" evidence="8">
    <location>
        <begin position="44"/>
        <end position="55"/>
    </location>
</feature>
<dbReference type="OrthoDB" id="24153at2"/>
<feature type="transmembrane region" description="Helical" evidence="7">
    <location>
        <begin position="479"/>
        <end position="505"/>
    </location>
</feature>
<keyword evidence="11" id="KW-1185">Reference proteome</keyword>
<keyword evidence="2 7" id="KW-0813">Transport</keyword>
<dbReference type="PANTHER" id="PTHR30465:SF0">
    <property type="entry name" value="OLIGOPEPTIDE TRANSPORT SYSTEM PERMEASE PROTEIN APPB"/>
    <property type="match status" value="1"/>
</dbReference>
<gene>
    <name evidence="10" type="ORF">FRY74_00940</name>
</gene>
<feature type="transmembrane region" description="Helical" evidence="7">
    <location>
        <begin position="434"/>
        <end position="459"/>
    </location>
</feature>
<evidence type="ECO:0000256" key="7">
    <source>
        <dbReference type="RuleBase" id="RU363032"/>
    </source>
</evidence>
<keyword evidence="3" id="KW-1003">Cell membrane</keyword>
<dbReference type="Proteomes" id="UP000321721">
    <property type="component" value="Unassembled WGS sequence"/>
</dbReference>
<name>A0A5C6RYQ6_9FLAO</name>
<dbReference type="AlphaFoldDB" id="A0A5C6RYQ6"/>
<sequence>MLRYILKRLIVFIPTLIAISLLAFVISINAPGDPVERLSKSANKEGTASEQSSSTKKVKQEIRKRLGLDLPVFYLSLATMADSDTLYKIDDKAHQDNLLRLSRKYGNWEAVQNYYLALVAAAEVTSNIDVEEVCKLNSTFTIQEINDGDSTYLDTIYASNYSKNEITQVKSNTSFDIISLQESYNEDIILSKLTDLEKRYAENEFLAPTKESFLAVQKAFKNLQENATPWKTYIPKITWYGKNQYHRWLFGDGGERKGVLRGDFGISYIDNQPVSDKIWKKFTVSFVFIFLSILLSYIISIPIGIYSAYKKNSAFDKGSSVILFVLYSMPGFFIGTLLLYAFANPDTLVWFPESGWQDPSIYQEDWGLFKSMAHHWPYMVLPLITYTYSSFAFLSRIMRVGMVDVMGQDFIRTARAKGLGEKKVVLKHALRNSLLPIITVFANIFPVAIGGSVIIEVIFSLPGMGLETFNAILNYDYPMIVAIFTISGFLTVIGYLVADILYAVVDPRISYS</sequence>
<feature type="domain" description="ABC transmembrane type-1" evidence="9">
    <location>
        <begin position="282"/>
        <end position="502"/>
    </location>
</feature>
<evidence type="ECO:0000256" key="5">
    <source>
        <dbReference type="ARBA" id="ARBA00022989"/>
    </source>
</evidence>
<organism evidence="10 11">
    <name type="scientific">Vicingus serpentipes</name>
    <dbReference type="NCBI Taxonomy" id="1926625"/>
    <lineage>
        <taxon>Bacteria</taxon>
        <taxon>Pseudomonadati</taxon>
        <taxon>Bacteroidota</taxon>
        <taxon>Flavobacteriia</taxon>
        <taxon>Flavobacteriales</taxon>
        <taxon>Vicingaceae</taxon>
        <taxon>Vicingus</taxon>
    </lineage>
</organism>
<accession>A0A5C6RYQ6</accession>
<feature type="transmembrane region" description="Helical" evidence="7">
    <location>
        <begin position="321"/>
        <end position="343"/>
    </location>
</feature>
<dbReference type="InterPro" id="IPR000515">
    <property type="entry name" value="MetI-like"/>
</dbReference>
<evidence type="ECO:0000256" key="4">
    <source>
        <dbReference type="ARBA" id="ARBA00022692"/>
    </source>
</evidence>
<dbReference type="RefSeq" id="WP_147097720.1">
    <property type="nucleotide sequence ID" value="NZ_VOOS01000001.1"/>
</dbReference>
<protein>
    <submittedName>
        <fullName evidence="10">ABC transporter permease subunit</fullName>
    </submittedName>
</protein>
<dbReference type="PANTHER" id="PTHR30465">
    <property type="entry name" value="INNER MEMBRANE ABC TRANSPORTER"/>
    <property type="match status" value="1"/>
</dbReference>
<feature type="transmembrane region" description="Helical" evidence="7">
    <location>
        <begin position="9"/>
        <end position="30"/>
    </location>
</feature>
<dbReference type="GO" id="GO:0005886">
    <property type="term" value="C:plasma membrane"/>
    <property type="evidence" value="ECO:0007669"/>
    <property type="project" value="UniProtKB-SubCell"/>
</dbReference>
<feature type="region of interest" description="Disordered" evidence="8">
    <location>
        <begin position="38"/>
        <end position="58"/>
    </location>
</feature>
<evidence type="ECO:0000313" key="10">
    <source>
        <dbReference type="EMBL" id="TXB66780.1"/>
    </source>
</evidence>
<keyword evidence="6 7" id="KW-0472">Membrane</keyword>
<evidence type="ECO:0000256" key="8">
    <source>
        <dbReference type="SAM" id="MobiDB-lite"/>
    </source>
</evidence>
<dbReference type="SUPFAM" id="SSF161098">
    <property type="entry name" value="MetI-like"/>
    <property type="match status" value="1"/>
</dbReference>
<reference evidence="10 11" key="1">
    <citation type="submission" date="2019-08" db="EMBL/GenBank/DDBJ databases">
        <title>Genome of Vicingus serpentipes NCIMB 15042.</title>
        <authorList>
            <person name="Bowman J.P."/>
        </authorList>
    </citation>
    <scope>NUCLEOTIDE SEQUENCE [LARGE SCALE GENOMIC DNA]</scope>
    <source>
        <strain evidence="10 11">NCIMB 15042</strain>
    </source>
</reference>
<keyword evidence="4 7" id="KW-0812">Transmembrane</keyword>
<evidence type="ECO:0000256" key="2">
    <source>
        <dbReference type="ARBA" id="ARBA00022448"/>
    </source>
</evidence>
<evidence type="ECO:0000313" key="11">
    <source>
        <dbReference type="Proteomes" id="UP000321721"/>
    </source>
</evidence>
<comment type="similarity">
    <text evidence="7">Belongs to the binding-protein-dependent transport system permease family.</text>
</comment>
<dbReference type="InterPro" id="IPR035906">
    <property type="entry name" value="MetI-like_sf"/>
</dbReference>